<evidence type="ECO:0000313" key="1">
    <source>
        <dbReference type="EMBL" id="GCL40736.1"/>
    </source>
</evidence>
<name>A0A480A9V5_9CYAN</name>
<proteinExistence type="predicted"/>
<dbReference type="OrthoDB" id="529338at2"/>
<dbReference type="EMBL" id="BJCF01000003">
    <property type="protein sequence ID" value="GCL40736.1"/>
    <property type="molecule type" value="Genomic_DNA"/>
</dbReference>
<sequence length="183" mass="20978">MTLSYIVLEGNKNQEILEKLLPKNLIQDVKIVVGDSQYEVRSLASSLIATRHIPVILILDANTDNESQIFEKRDLVNYLLRRAAAKTPFQVSLAIPEIEIIFLQNKPLIEKITQRQFNDLEWKFAQSKPKEFLETVLGTEKSINEKIFSNINDEEIKILQQHSLIQEIMIFLSSLTLSSVAIN</sequence>
<organism evidence="1 2">
    <name type="scientific">Dolichospermum planctonicum</name>
    <dbReference type="NCBI Taxonomy" id="136072"/>
    <lineage>
        <taxon>Bacteria</taxon>
        <taxon>Bacillati</taxon>
        <taxon>Cyanobacteriota</taxon>
        <taxon>Cyanophyceae</taxon>
        <taxon>Nostocales</taxon>
        <taxon>Aphanizomenonaceae</taxon>
        <taxon>Dolichospermum</taxon>
    </lineage>
</organism>
<dbReference type="AlphaFoldDB" id="A0A480A9V5"/>
<evidence type="ECO:0000313" key="2">
    <source>
        <dbReference type="Proteomes" id="UP000299367"/>
    </source>
</evidence>
<reference evidence="2" key="1">
    <citation type="submission" date="2019-02" db="EMBL/GenBank/DDBJ databases">
        <title>Draft genome sequence of Dolichospermum planctonicum NIES-80.</title>
        <authorList>
            <person name="Yamaguchi H."/>
            <person name="Suzuki S."/>
            <person name="Kawachi M."/>
        </authorList>
    </citation>
    <scope>NUCLEOTIDE SEQUENCE [LARGE SCALE GENOMIC DNA]</scope>
    <source>
        <strain evidence="2">NIES-80</strain>
    </source>
</reference>
<dbReference type="RefSeq" id="WP_137906557.1">
    <property type="nucleotide sequence ID" value="NZ_BJCF01000003.1"/>
</dbReference>
<accession>A0A480A9V5</accession>
<dbReference type="Proteomes" id="UP000299367">
    <property type="component" value="Unassembled WGS sequence"/>
</dbReference>
<comment type="caution">
    <text evidence="1">The sequence shown here is derived from an EMBL/GenBank/DDBJ whole genome shotgun (WGS) entry which is preliminary data.</text>
</comment>
<protein>
    <submittedName>
        <fullName evidence="1">Uncharacterized protein</fullName>
    </submittedName>
</protein>
<gene>
    <name evidence="1" type="ORF">NIES80_04250</name>
</gene>